<dbReference type="GO" id="GO:0071555">
    <property type="term" value="P:cell wall organization"/>
    <property type="evidence" value="ECO:0007669"/>
    <property type="project" value="UniProtKB-KW"/>
</dbReference>
<feature type="binding site" evidence="13">
    <location>
        <position position="318"/>
    </location>
    <ligand>
        <name>UDP-N-acetyl-alpha-D-glucosamine</name>
        <dbReference type="ChEBI" id="CHEBI:57705"/>
    </ligand>
</feature>
<dbReference type="InterPro" id="IPR013792">
    <property type="entry name" value="RNA3'P_cycl/enolpyr_Trfase_a/b"/>
</dbReference>
<keyword evidence="4 13" id="KW-0132">Cell division</keyword>
<dbReference type="PANTHER" id="PTHR43783">
    <property type="entry name" value="UDP-N-ACETYLGLUCOSAMINE 1-CARBOXYVINYLTRANSFERASE"/>
    <property type="match status" value="1"/>
</dbReference>
<keyword evidence="6 13" id="KW-0133">Cell shape</keyword>
<evidence type="ECO:0000256" key="8">
    <source>
        <dbReference type="ARBA" id="ARBA00023306"/>
    </source>
</evidence>
<comment type="subcellular location">
    <subcellularLocation>
        <location evidence="1 13">Cytoplasm</location>
    </subcellularLocation>
</comment>
<dbReference type="EC" id="2.5.1.7" evidence="13"/>
<sequence>MSAVRPENDVLHVEGGKPLNGTIKVRGAKNLVSKAMVAALLAPGNSVLKNVPEIRDVQVVSDLLRLHGVDVDVNGSTGIVTIDAHHVEMPAVSDVETLSGASRIPILFSGPLLHRLGEAFIPTLGGCRIGDRPIDFHLETLRKLGANVDKEHEDGIHITAPDGLTGAKIHLPYPSVGATEQTILAAVLADGKTELSGAAVEPEIMDLIAILQKMGAVISVDVDRTIRIEGVKELKGYTHTALTDRIEVASWASAALATRGDVFIKGATQPEMMTFLNVYRKVGGEFEVTDEGIHFWHPGGDLHAVAIETDVHPGFMTDWQQPLVVALTQAKGLSIVHETVYENRFGFTKPLVQMGATIQLYKECLGSLPCRFKQRNFEHSAVIFGPTPLIGRDIDVPDLRGGFSHLIAALAADGPSNVHGISLIDRGYADFRGKLTSLGARID</sequence>
<dbReference type="NCBIfam" id="NF006873">
    <property type="entry name" value="PRK09369.1"/>
    <property type="match status" value="1"/>
</dbReference>
<evidence type="ECO:0000256" key="10">
    <source>
        <dbReference type="ARBA" id="ARBA00037534"/>
    </source>
</evidence>
<keyword evidence="8 13" id="KW-0131">Cell cycle</keyword>
<feature type="binding site" evidence="13">
    <location>
        <begin position="29"/>
        <end position="30"/>
    </location>
    <ligand>
        <name>phosphoenolpyruvate</name>
        <dbReference type="ChEBI" id="CHEBI:58702"/>
    </ligand>
</feature>
<dbReference type="eggNOG" id="COG0766">
    <property type="taxonomic scope" value="Bacteria"/>
</dbReference>
<evidence type="ECO:0000256" key="11">
    <source>
        <dbReference type="ARBA" id="ARBA00038367"/>
    </source>
</evidence>
<dbReference type="InterPro" id="IPR005750">
    <property type="entry name" value="UDP_GlcNAc_COvinyl_MurA"/>
</dbReference>
<comment type="catalytic activity">
    <reaction evidence="12 13">
        <text>phosphoenolpyruvate + UDP-N-acetyl-alpha-D-glucosamine = UDP-N-acetyl-3-O-(1-carboxyvinyl)-alpha-D-glucosamine + phosphate</text>
        <dbReference type="Rhea" id="RHEA:18681"/>
        <dbReference type="ChEBI" id="CHEBI:43474"/>
        <dbReference type="ChEBI" id="CHEBI:57705"/>
        <dbReference type="ChEBI" id="CHEBI:58702"/>
        <dbReference type="ChEBI" id="CHEBI:68483"/>
        <dbReference type="EC" id="2.5.1.7"/>
    </reaction>
</comment>
<dbReference type="SUPFAM" id="SSF55205">
    <property type="entry name" value="EPT/RTPC-like"/>
    <property type="match status" value="1"/>
</dbReference>
<comment type="pathway">
    <text evidence="2 13">Cell wall biogenesis; peptidoglycan biosynthesis.</text>
</comment>
<keyword evidence="3 13" id="KW-0963">Cytoplasm</keyword>
<evidence type="ECO:0000256" key="6">
    <source>
        <dbReference type="ARBA" id="ARBA00022960"/>
    </source>
</evidence>
<dbReference type="GO" id="GO:0019277">
    <property type="term" value="P:UDP-N-acetylgalactosamine biosynthetic process"/>
    <property type="evidence" value="ECO:0007669"/>
    <property type="project" value="InterPro"/>
</dbReference>
<protein>
    <recommendedName>
        <fullName evidence="13">UDP-N-acetylglucosamine 1-carboxyvinyltransferase</fullName>
        <ecNumber evidence="13">2.5.1.7</ecNumber>
    </recommendedName>
    <alternativeName>
        <fullName evidence="13">Enoylpyruvate transferase</fullName>
    </alternativeName>
    <alternativeName>
        <fullName evidence="13">UDP-N-acetylglucosamine enolpyruvyl transferase</fullName>
        <shortName evidence="13">EPT</shortName>
    </alternativeName>
</protein>
<evidence type="ECO:0000256" key="4">
    <source>
        <dbReference type="ARBA" id="ARBA00022618"/>
    </source>
</evidence>
<dbReference type="HOGENOM" id="CLU_027387_0_0_11"/>
<evidence type="ECO:0000256" key="2">
    <source>
        <dbReference type="ARBA" id="ARBA00004752"/>
    </source>
</evidence>
<dbReference type="HAMAP" id="MF_00111">
    <property type="entry name" value="MurA"/>
    <property type="match status" value="1"/>
</dbReference>
<comment type="function">
    <text evidence="10 13">Cell wall formation. Adds enolpyruvyl to UDP-N-acetylglucosamine.</text>
</comment>
<keyword evidence="9 13" id="KW-0961">Cell wall biogenesis/degradation</keyword>
<feature type="active site" description="Proton donor" evidence="13">
    <location>
        <position position="127"/>
    </location>
</feature>
<dbReference type="PANTHER" id="PTHR43783:SF1">
    <property type="entry name" value="UDP-N-ACETYLGLUCOSAMINE 1-CARBOXYVINYLTRANSFERASE"/>
    <property type="match status" value="1"/>
</dbReference>
<dbReference type="UniPathway" id="UPA00219"/>
<dbReference type="Pfam" id="PF00275">
    <property type="entry name" value="EPSP_synthase"/>
    <property type="match status" value="1"/>
</dbReference>
<evidence type="ECO:0000256" key="9">
    <source>
        <dbReference type="ARBA" id="ARBA00023316"/>
    </source>
</evidence>
<evidence type="ECO:0000313" key="16">
    <source>
        <dbReference type="Proteomes" id="UP000005777"/>
    </source>
</evidence>
<dbReference type="CDD" id="cd01555">
    <property type="entry name" value="UdpNAET"/>
    <property type="match status" value="1"/>
</dbReference>
<evidence type="ECO:0000259" key="14">
    <source>
        <dbReference type="Pfam" id="PF00275"/>
    </source>
</evidence>
<keyword evidence="7 13" id="KW-0573">Peptidoglycan synthesis</keyword>
<dbReference type="GO" id="GO:0051301">
    <property type="term" value="P:cell division"/>
    <property type="evidence" value="ECO:0007669"/>
    <property type="project" value="UniProtKB-KW"/>
</dbReference>
<comment type="caution">
    <text evidence="13">Lacks conserved residue(s) required for the propagation of feature annotation.</text>
</comment>
<dbReference type="GO" id="GO:0008360">
    <property type="term" value="P:regulation of cell shape"/>
    <property type="evidence" value="ECO:0007669"/>
    <property type="project" value="UniProtKB-KW"/>
</dbReference>
<dbReference type="AlphaFoldDB" id="W5IH32"/>
<evidence type="ECO:0000256" key="13">
    <source>
        <dbReference type="HAMAP-Rule" id="MF_00111"/>
    </source>
</evidence>
<comment type="similarity">
    <text evidence="11 13">Belongs to the EPSP synthase family. MurA subfamily.</text>
</comment>
<dbReference type="NCBIfam" id="TIGR01072">
    <property type="entry name" value="murA"/>
    <property type="match status" value="1"/>
</dbReference>
<dbReference type="InterPro" id="IPR050068">
    <property type="entry name" value="MurA_subfamily"/>
</dbReference>
<accession>W5IH32</accession>
<dbReference type="GO" id="GO:0008760">
    <property type="term" value="F:UDP-N-acetylglucosamine 1-carboxyvinyltransferase activity"/>
    <property type="evidence" value="ECO:0007669"/>
    <property type="project" value="UniProtKB-UniRule"/>
</dbReference>
<dbReference type="InterPro" id="IPR036968">
    <property type="entry name" value="Enolpyruvate_Tfrase_sf"/>
</dbReference>
<feature type="domain" description="Enolpyruvate transferase" evidence="14">
    <location>
        <begin position="13"/>
        <end position="435"/>
    </location>
</feature>
<evidence type="ECO:0000256" key="7">
    <source>
        <dbReference type="ARBA" id="ARBA00022984"/>
    </source>
</evidence>
<keyword evidence="5 13" id="KW-0808">Transferase</keyword>
<feature type="binding site" evidence="13">
    <location>
        <position position="340"/>
    </location>
    <ligand>
        <name>UDP-N-acetyl-alpha-D-glucosamine</name>
        <dbReference type="ChEBI" id="CHEBI:57705"/>
    </ligand>
</feature>
<dbReference type="RefSeq" id="WP_006293637.1">
    <property type="nucleotide sequence ID" value="NZ_GG770226.1"/>
</dbReference>
<dbReference type="GO" id="GO:0005737">
    <property type="term" value="C:cytoplasm"/>
    <property type="evidence" value="ECO:0007669"/>
    <property type="project" value="UniProtKB-SubCell"/>
</dbReference>
<evidence type="ECO:0000313" key="15">
    <source>
        <dbReference type="EMBL" id="EFG26164.1"/>
    </source>
</evidence>
<evidence type="ECO:0000256" key="1">
    <source>
        <dbReference type="ARBA" id="ARBA00004496"/>
    </source>
</evidence>
<dbReference type="Proteomes" id="UP000005777">
    <property type="component" value="Unassembled WGS sequence"/>
</dbReference>
<dbReference type="EMBL" id="ADCX01000012">
    <property type="protein sequence ID" value="EFG26164.1"/>
    <property type="molecule type" value="Genomic_DNA"/>
</dbReference>
<organism evidence="15 16">
    <name type="scientific">Scardovia inopinata F0304</name>
    <dbReference type="NCBI Taxonomy" id="641146"/>
    <lineage>
        <taxon>Bacteria</taxon>
        <taxon>Bacillati</taxon>
        <taxon>Actinomycetota</taxon>
        <taxon>Actinomycetes</taxon>
        <taxon>Bifidobacteriales</taxon>
        <taxon>Bifidobacteriaceae</taxon>
        <taxon>Scardovia</taxon>
    </lineage>
</organism>
<evidence type="ECO:0000256" key="12">
    <source>
        <dbReference type="ARBA" id="ARBA00047527"/>
    </source>
</evidence>
<proteinExistence type="inferred from homology"/>
<comment type="caution">
    <text evidence="15">The sequence shown here is derived from an EMBL/GenBank/DDBJ whole genome shotgun (WGS) entry which is preliminary data.</text>
</comment>
<reference evidence="15 16" key="1">
    <citation type="submission" date="2012-01" db="EMBL/GenBank/DDBJ databases">
        <title>The Genome Sequence of Scardovia inopinata F0304.</title>
        <authorList>
            <consortium name="The Broad Institute Genome Sequencing Platform"/>
            <person name="Earl A."/>
            <person name="Ward D."/>
            <person name="Feldgarden M."/>
            <person name="Gevers D."/>
            <person name="Izard J."/>
            <person name="Baranova O.V."/>
            <person name="Blanton J.M."/>
            <person name="Tanner A.C."/>
            <person name="Dewhirst F.E."/>
            <person name="Young S.K."/>
            <person name="Zeng Q."/>
            <person name="Gargeya S."/>
            <person name="Fitzgerald M."/>
            <person name="Haas B."/>
            <person name="Abouelleil A."/>
            <person name="Alvarado L."/>
            <person name="Arachchi H.M."/>
            <person name="Berlin A."/>
            <person name="Chapman S.B."/>
            <person name="Gearin G."/>
            <person name="Goldberg J."/>
            <person name="Griggs A."/>
            <person name="Gujja S."/>
            <person name="Hansen M."/>
            <person name="Heiman D."/>
            <person name="Howarth C."/>
            <person name="Larimer J."/>
            <person name="Lui A."/>
            <person name="MacDonald P.J."/>
            <person name="McCowen C."/>
            <person name="Montmayeur A."/>
            <person name="Murphy C."/>
            <person name="Neiman D."/>
            <person name="Pearson M."/>
            <person name="Priest M."/>
            <person name="Roberts A."/>
            <person name="Saif S."/>
            <person name="Shea T."/>
            <person name="Sisk P."/>
            <person name="Stolte C."/>
            <person name="Sykes S."/>
            <person name="Wortman J."/>
            <person name="Nusbaum C."/>
            <person name="Birren B."/>
        </authorList>
    </citation>
    <scope>NUCLEOTIDE SEQUENCE [LARGE SCALE GENOMIC DNA]</scope>
    <source>
        <strain evidence="15 16">F0304</strain>
    </source>
</reference>
<feature type="binding site" evidence="13">
    <location>
        <position position="103"/>
    </location>
    <ligand>
        <name>UDP-N-acetyl-alpha-D-glucosamine</name>
        <dbReference type="ChEBI" id="CHEBI:57705"/>
    </ligand>
</feature>
<feature type="modified residue" description="2-(S-cysteinyl)pyruvic acid O-phosphothioketal" evidence="13">
    <location>
        <position position="127"/>
    </location>
</feature>
<keyword evidence="13" id="KW-0670">Pyruvate</keyword>
<dbReference type="Gene3D" id="3.65.10.10">
    <property type="entry name" value="Enolpyruvate transferase domain"/>
    <property type="match status" value="2"/>
</dbReference>
<dbReference type="InterPro" id="IPR001986">
    <property type="entry name" value="Enolpyruvate_Tfrase_dom"/>
</dbReference>
<keyword evidence="16" id="KW-1185">Reference proteome</keyword>
<name>W5IH32_SCAIO</name>
<dbReference type="GO" id="GO:0009252">
    <property type="term" value="P:peptidoglycan biosynthetic process"/>
    <property type="evidence" value="ECO:0007669"/>
    <property type="project" value="UniProtKB-UniRule"/>
</dbReference>
<gene>
    <name evidence="13" type="primary">murA</name>
    <name evidence="15" type="ORF">HMPREF9020_01245</name>
</gene>
<evidence type="ECO:0000256" key="3">
    <source>
        <dbReference type="ARBA" id="ARBA00022490"/>
    </source>
</evidence>
<evidence type="ECO:0000256" key="5">
    <source>
        <dbReference type="ARBA" id="ARBA00022679"/>
    </source>
</evidence>